<feature type="chain" id="PRO_5046955975" evidence="5">
    <location>
        <begin position="29"/>
        <end position="1493"/>
    </location>
</feature>
<dbReference type="SUPFAM" id="SSF55486">
    <property type="entry name" value="Metalloproteases ('zincins'), catalytic domain"/>
    <property type="match status" value="2"/>
</dbReference>
<keyword evidence="3" id="KW-0862">Zinc</keyword>
<dbReference type="SUPFAM" id="SSF49265">
    <property type="entry name" value="Fibronectin type III"/>
    <property type="match status" value="1"/>
</dbReference>
<name>A0ABX7ICS6_9BACT</name>
<proteinExistence type="predicted"/>
<dbReference type="InterPro" id="IPR050728">
    <property type="entry name" value="Zinc_Metalloprotease_M4"/>
</dbReference>
<feature type="domain" description="Fibronectin type-III" evidence="6">
    <location>
        <begin position="1260"/>
        <end position="1346"/>
    </location>
</feature>
<keyword evidence="4" id="KW-0482">Metalloprotease</keyword>
<evidence type="ECO:0000259" key="6">
    <source>
        <dbReference type="PROSITE" id="PS50853"/>
    </source>
</evidence>
<keyword evidence="5" id="KW-0732">Signal</keyword>
<evidence type="ECO:0000256" key="3">
    <source>
        <dbReference type="ARBA" id="ARBA00022833"/>
    </source>
</evidence>
<evidence type="ECO:0000313" key="7">
    <source>
        <dbReference type="EMBL" id="QRR03267.1"/>
    </source>
</evidence>
<dbReference type="PROSITE" id="PS50853">
    <property type="entry name" value="FN3"/>
    <property type="match status" value="1"/>
</dbReference>
<gene>
    <name evidence="7" type="ORF">HWI92_21290</name>
</gene>
<sequence length="1493" mass="166599">MKHCYKPTILGLLLIFCMLISTIKSAQAQFYYQPQTFIDPTIPPKPGVLGQLYNPKTYLITGAPTTYHGNRNVYATVYLPYVYDEWTIQHPLPEPFNGNYTTAIALYSPKDPILGLYAPVQVVGVQFGVLYPYSSIIPQNYSQDNYTGPFNTMPTLNSNAQNVTMPIVDEYGLSALEAAQNFTRFTHTLFKDGNGNGWDGFDKLGIVPITVVVDASKQDATFYKNSQVILCRSITSNSMHVDRATIGHEIAHGIIEHSTSFSPMNVSAAKDEMEEAFGDIMGLSFSNWMESAQFSNPKWEFFWEITGPGMAHCLFNDPQSCNHPSAWNGTYFQKDPLAADYDVHANGDIVKLAFYSVIEENEMDKDDKPGNGHYSIEPLIPESKEETYKLALQVFFKAFVEKLKSDASYHDLRKATLDALIDLGYPPESHAYMQMQTAWEAVNVSITPYNTACALKESETVFNGKLKFYAQDGTLSPDPQAPKISLLNECADANAINTYFAKEGNSLIDWNMDSVYSDNNNTVVSRLGVSVHLFSQLARGWFKDRFDFSGMDGSGKFGINNVIGDFNYLIQTYTSTPSGNSVTYNYPVKKLYGCRDEISSIYFSGIDFLTKYDFPNPSKPLLPEWKTITTSLAQIFALEIKKDYEKAQQNANADDIWTLYEDMSDLLYAKDFSNPKAYGQPAVYHGTNWNEDKPEINSGIINLFYYLLTHGAENGYTNDEPDSKTYTVHRLNKDLVLKVLWESYRQIPANSTIEEFRAMTMKVLHDMDPQYFVDKKTKEHIAFYDAWAAVLGLPDFASTLKHYPEDGATIYPWTAKVGVEVEYPLYESERLFEVSKSLEFDENIAPVHRFISSASPDLATSMTYGYVALEPGQTYYVRSRLSLSGDPRKGGCAATEDPVFCESLNGKTKWTPIYDFVTHEVEAITNLNPQTGAEIPAWVSPLSWKSVKGAEGYNMDVLDKSGAVPSQTLTVHAFYDENQPNVKVDTVLALAKSRDYKWSVVPWHRLGSEWEVHVLPNYMTYPFTDTEKKNFPLVYGVWSDAVNFKTDLPKIELKSPADGEHLSMMGPVSLSATSNTRADHYYYKFYYDGDQENPSETDQTRKAPVSDLLIQNLKLLDDQHVYAWTFAPMHYAAPPFITQDEMGAIPPRFHFKVDKSKIAKPNLPAMGCIDAGGTLQMTWDAVPGAAAYQFGIINTADNLNITGVIVGDTKTTQIPNVRNFPGVYIRKVSAGVKNYKGDWVFGPEASSDYKINPPSVTGLNPDNATVPFSQNNSITFTWNNPGNKVNHEFTLNRGLETIVQPQMVSGSTFKVENLEFSTDYQWKLTPLSSYGCSAPASSAAFRSQDPPFIPLLGINARTHDAGGAPLNSFKYSVTVTQPDGSISLDHHGLQSAGVGVLYQPLAQFPNDGTLIPMDGWYNIHIEITDVLQKDPKLSDGSPTWSVEVKSFDGAPALQSSNQPQLIDTLTGSGAFGGLTEGFSVDIPFHYNLKKLSK</sequence>
<feature type="signal peptide" evidence="5">
    <location>
        <begin position="1"/>
        <end position="28"/>
    </location>
</feature>
<dbReference type="Pfam" id="PF02868">
    <property type="entry name" value="Peptidase_M4_C"/>
    <property type="match status" value="1"/>
</dbReference>
<evidence type="ECO:0000256" key="5">
    <source>
        <dbReference type="SAM" id="SignalP"/>
    </source>
</evidence>
<dbReference type="PANTHER" id="PTHR33794">
    <property type="entry name" value="BACILLOLYSIN"/>
    <property type="match status" value="1"/>
</dbReference>
<evidence type="ECO:0000256" key="4">
    <source>
        <dbReference type="ARBA" id="ARBA00023049"/>
    </source>
</evidence>
<dbReference type="InterPro" id="IPR001570">
    <property type="entry name" value="Peptidase_M4_C_domain"/>
</dbReference>
<dbReference type="InterPro" id="IPR036116">
    <property type="entry name" value="FN3_sf"/>
</dbReference>
<dbReference type="InterPro" id="IPR003961">
    <property type="entry name" value="FN3_dom"/>
</dbReference>
<dbReference type="RefSeq" id="WP_204659042.1">
    <property type="nucleotide sequence ID" value="NZ_CP056775.1"/>
</dbReference>
<keyword evidence="2" id="KW-0378">Hydrolase</keyword>
<dbReference type="InterPro" id="IPR027268">
    <property type="entry name" value="Peptidase_M4/M1_CTD_sf"/>
</dbReference>
<accession>A0ABX7ICS6</accession>
<dbReference type="Gene3D" id="1.10.390.10">
    <property type="entry name" value="Neutral Protease Domain 2"/>
    <property type="match status" value="2"/>
</dbReference>
<dbReference type="PANTHER" id="PTHR33794:SF1">
    <property type="entry name" value="BACILLOLYSIN"/>
    <property type="match status" value="1"/>
</dbReference>
<dbReference type="Proteomes" id="UP000612680">
    <property type="component" value="Chromosome"/>
</dbReference>
<reference evidence="7 8" key="1">
    <citation type="submission" date="2020-06" db="EMBL/GenBank/DDBJ databases">
        <title>Dyadobacter sandarakinus sp. nov., isolated from the soil of the Arctic Yellow River Station.</title>
        <authorList>
            <person name="Zhang Y."/>
            <person name="Peng F."/>
        </authorList>
    </citation>
    <scope>NUCLEOTIDE SEQUENCE [LARGE SCALE GENOMIC DNA]</scope>
    <source>
        <strain evidence="7 8">Q3-56</strain>
    </source>
</reference>
<dbReference type="EMBL" id="CP056775">
    <property type="protein sequence ID" value="QRR03267.1"/>
    <property type="molecule type" value="Genomic_DNA"/>
</dbReference>
<keyword evidence="1" id="KW-0645">Protease</keyword>
<organism evidence="7 8">
    <name type="scientific">Dyadobacter sandarakinus</name>
    <dbReference type="NCBI Taxonomy" id="2747268"/>
    <lineage>
        <taxon>Bacteria</taxon>
        <taxon>Pseudomonadati</taxon>
        <taxon>Bacteroidota</taxon>
        <taxon>Cytophagia</taxon>
        <taxon>Cytophagales</taxon>
        <taxon>Spirosomataceae</taxon>
        <taxon>Dyadobacter</taxon>
    </lineage>
</organism>
<evidence type="ECO:0000313" key="8">
    <source>
        <dbReference type="Proteomes" id="UP000612680"/>
    </source>
</evidence>
<protein>
    <submittedName>
        <fullName evidence="7">M4 family metallopeptidase</fullName>
    </submittedName>
</protein>
<keyword evidence="8" id="KW-1185">Reference proteome</keyword>
<evidence type="ECO:0000256" key="1">
    <source>
        <dbReference type="ARBA" id="ARBA00022670"/>
    </source>
</evidence>
<evidence type="ECO:0000256" key="2">
    <source>
        <dbReference type="ARBA" id="ARBA00022801"/>
    </source>
</evidence>